<name>T1BN28_9ZZZZ</name>
<reference evidence="1" key="1">
    <citation type="submission" date="2013-08" db="EMBL/GenBank/DDBJ databases">
        <authorList>
            <person name="Mendez C."/>
            <person name="Richter M."/>
            <person name="Ferrer M."/>
            <person name="Sanchez J."/>
        </authorList>
    </citation>
    <scope>NUCLEOTIDE SEQUENCE</scope>
</reference>
<dbReference type="SUPFAM" id="SSF48557">
    <property type="entry name" value="L-aspartase-like"/>
    <property type="match status" value="1"/>
</dbReference>
<reference evidence="1" key="2">
    <citation type="journal article" date="2014" name="ISME J.">
        <title>Microbial stratification in low pH oxic and suboxic macroscopic growths along an acid mine drainage.</title>
        <authorList>
            <person name="Mendez-Garcia C."/>
            <person name="Mesa V."/>
            <person name="Sprenger R.R."/>
            <person name="Richter M."/>
            <person name="Diez M.S."/>
            <person name="Solano J."/>
            <person name="Bargiela R."/>
            <person name="Golyshina O.V."/>
            <person name="Manteca A."/>
            <person name="Ramos J.L."/>
            <person name="Gallego J.R."/>
            <person name="Llorente I."/>
            <person name="Martins Dos Santos V.A."/>
            <person name="Jensen O.N."/>
            <person name="Pelaez A.I."/>
            <person name="Sanchez J."/>
            <person name="Ferrer M."/>
        </authorList>
    </citation>
    <scope>NUCLEOTIDE SEQUENCE</scope>
</reference>
<dbReference type="EMBL" id="AUZY01006335">
    <property type="protein sequence ID" value="EQD54704.1"/>
    <property type="molecule type" value="Genomic_DNA"/>
</dbReference>
<dbReference type="InterPro" id="IPR008948">
    <property type="entry name" value="L-Aspartase-like"/>
</dbReference>
<comment type="caution">
    <text evidence="1">The sequence shown here is derived from an EMBL/GenBank/DDBJ whole genome shotgun (WGS) entry which is preliminary data.</text>
</comment>
<sequence length="76" mass="8254">SNTQRVVGIEWIVAGQALELRRPLSGGRGSEAALRVLREKVAPWSQDRSPAADIERVAQGIADGSFAQRVRAEVPF</sequence>
<dbReference type="Gene3D" id="1.20.200.10">
    <property type="entry name" value="Fumarase/aspartase (Central domain)"/>
    <property type="match status" value="1"/>
</dbReference>
<gene>
    <name evidence="1" type="ORF">B1B_09550</name>
</gene>
<keyword evidence="1" id="KW-0456">Lyase</keyword>
<evidence type="ECO:0000313" key="1">
    <source>
        <dbReference type="EMBL" id="EQD54704.1"/>
    </source>
</evidence>
<proteinExistence type="predicted"/>
<organism evidence="1">
    <name type="scientific">mine drainage metagenome</name>
    <dbReference type="NCBI Taxonomy" id="410659"/>
    <lineage>
        <taxon>unclassified sequences</taxon>
        <taxon>metagenomes</taxon>
        <taxon>ecological metagenomes</taxon>
    </lineage>
</organism>
<protein>
    <submittedName>
        <fullName evidence="1">Histidine ammonia-lyase</fullName>
    </submittedName>
</protein>
<accession>T1BN28</accession>
<dbReference type="AlphaFoldDB" id="T1BN28"/>
<dbReference type="GO" id="GO:0016829">
    <property type="term" value="F:lyase activity"/>
    <property type="evidence" value="ECO:0007669"/>
    <property type="project" value="UniProtKB-KW"/>
</dbReference>
<feature type="non-terminal residue" evidence="1">
    <location>
        <position position="1"/>
    </location>
</feature>